<dbReference type="Proteomes" id="UP000829708">
    <property type="component" value="Chromosome"/>
</dbReference>
<keyword evidence="5 7" id="KW-1133">Transmembrane helix</keyword>
<dbReference type="PANTHER" id="PTHR43744:SF9">
    <property type="entry name" value="POLYGALACTURONAN_RHAMNOGALACTURONAN TRANSPORT SYSTEM PERMEASE PROTEIN YTCP"/>
    <property type="match status" value="1"/>
</dbReference>
<evidence type="ECO:0000256" key="2">
    <source>
        <dbReference type="ARBA" id="ARBA00022448"/>
    </source>
</evidence>
<keyword evidence="6 7" id="KW-0472">Membrane</keyword>
<proteinExistence type="predicted"/>
<reference evidence="10" key="1">
    <citation type="journal article" date="2024" name="J Bioinform Genom">
        <title>Complete genome sequence of the type strain bacterium Sphaerochaeta associata GLS2t (VKM B-2742)t.</title>
        <authorList>
            <person name="Troshina O.Y."/>
            <person name="Tepeeva A.N."/>
            <person name="Arzamasceva V.O."/>
            <person name="Whitman W.B."/>
            <person name="Varghese N."/>
            <person name="Shapiro N."/>
            <person name="Woyke T."/>
            <person name="Kripides N.C."/>
            <person name="Vasilenko O.V."/>
        </authorList>
    </citation>
    <scope>NUCLEOTIDE SEQUENCE [LARGE SCALE GENOMIC DNA]</scope>
    <source>
        <strain evidence="10">GLS2T</strain>
    </source>
</reference>
<feature type="transmembrane region" description="Helical" evidence="7">
    <location>
        <begin position="109"/>
        <end position="129"/>
    </location>
</feature>
<evidence type="ECO:0000259" key="8">
    <source>
        <dbReference type="PROSITE" id="PS50928"/>
    </source>
</evidence>
<dbReference type="CDD" id="cd06261">
    <property type="entry name" value="TM_PBP2"/>
    <property type="match status" value="1"/>
</dbReference>
<organism evidence="9 10">
    <name type="scientific">Sphaerochaeta associata</name>
    <dbReference type="NCBI Taxonomy" id="1129264"/>
    <lineage>
        <taxon>Bacteria</taxon>
        <taxon>Pseudomonadati</taxon>
        <taxon>Spirochaetota</taxon>
        <taxon>Spirochaetia</taxon>
        <taxon>Spirochaetales</taxon>
        <taxon>Sphaerochaetaceae</taxon>
        <taxon>Sphaerochaeta</taxon>
    </lineage>
</organism>
<dbReference type="PANTHER" id="PTHR43744">
    <property type="entry name" value="ABC TRANSPORTER PERMEASE PROTEIN MG189-RELATED-RELATED"/>
    <property type="match status" value="1"/>
</dbReference>
<dbReference type="InterPro" id="IPR035906">
    <property type="entry name" value="MetI-like_sf"/>
</dbReference>
<protein>
    <submittedName>
        <fullName evidence="9">Carbohydrate ABC transporter permease</fullName>
    </submittedName>
</protein>
<evidence type="ECO:0000313" key="10">
    <source>
        <dbReference type="Proteomes" id="UP000829708"/>
    </source>
</evidence>
<evidence type="ECO:0000256" key="3">
    <source>
        <dbReference type="ARBA" id="ARBA00022475"/>
    </source>
</evidence>
<sequence length="294" mass="33357">MKIRRSTGEKIFLTVNYVTMIVLCLTMIFPFWNLFAKSFAAASVPTSRFYMWPSETTLDNYAKVFANKNIWIGFANTFFRTIIGTFLSLIMSIHVAYPLSKRYLPNRTLWTSFIVFTMFFSGGMIPDYILVRSLGLYNSRWALILPILLNTFNMIIIRNYFMSIPDSLEESAKIDGANDLLILYRIIIPLSFPIIATVVLWTAVTHWNAWFDSLIYISDGNKQVLQTILRRIVLEGSLQLMELQGGAMGMDTANVNSETIKAATVIVATAPILVAYPFLQKYFVKGILVGSLKG</sequence>
<evidence type="ECO:0000256" key="4">
    <source>
        <dbReference type="ARBA" id="ARBA00022692"/>
    </source>
</evidence>
<feature type="transmembrane region" description="Helical" evidence="7">
    <location>
        <begin position="12"/>
        <end position="32"/>
    </location>
</feature>
<evidence type="ECO:0000256" key="7">
    <source>
        <dbReference type="SAM" id="Phobius"/>
    </source>
</evidence>
<evidence type="ECO:0000256" key="1">
    <source>
        <dbReference type="ARBA" id="ARBA00004651"/>
    </source>
</evidence>
<dbReference type="RefSeq" id="WP_244771856.1">
    <property type="nucleotide sequence ID" value="NZ_CP094929.1"/>
</dbReference>
<feature type="domain" description="ABC transmembrane type-1" evidence="8">
    <location>
        <begin position="74"/>
        <end position="278"/>
    </location>
</feature>
<dbReference type="SUPFAM" id="SSF161098">
    <property type="entry name" value="MetI-like"/>
    <property type="match status" value="1"/>
</dbReference>
<feature type="transmembrane region" description="Helical" evidence="7">
    <location>
        <begin position="260"/>
        <end position="279"/>
    </location>
</feature>
<keyword evidence="2" id="KW-0813">Transport</keyword>
<feature type="transmembrane region" description="Helical" evidence="7">
    <location>
        <begin position="141"/>
        <end position="161"/>
    </location>
</feature>
<evidence type="ECO:0000256" key="6">
    <source>
        <dbReference type="ARBA" id="ARBA00023136"/>
    </source>
</evidence>
<gene>
    <name evidence="9" type="ORF">MUG09_12960</name>
</gene>
<dbReference type="EMBL" id="CP094929">
    <property type="protein sequence ID" value="UOM50465.1"/>
    <property type="molecule type" value="Genomic_DNA"/>
</dbReference>
<keyword evidence="4 7" id="KW-0812">Transmembrane</keyword>
<dbReference type="InterPro" id="IPR000515">
    <property type="entry name" value="MetI-like"/>
</dbReference>
<keyword evidence="3" id="KW-1003">Cell membrane</keyword>
<feature type="transmembrane region" description="Helical" evidence="7">
    <location>
        <begin position="78"/>
        <end position="97"/>
    </location>
</feature>
<comment type="subcellular location">
    <subcellularLocation>
        <location evidence="1">Cell membrane</location>
        <topology evidence="1">Multi-pass membrane protein</topology>
    </subcellularLocation>
</comment>
<dbReference type="PROSITE" id="PS50928">
    <property type="entry name" value="ABC_TM1"/>
    <property type="match status" value="1"/>
</dbReference>
<evidence type="ECO:0000313" key="9">
    <source>
        <dbReference type="EMBL" id="UOM50465.1"/>
    </source>
</evidence>
<accession>A0ABY4D8E5</accession>
<feature type="transmembrane region" description="Helical" evidence="7">
    <location>
        <begin position="182"/>
        <end position="204"/>
    </location>
</feature>
<name>A0ABY4D8E5_9SPIR</name>
<evidence type="ECO:0000256" key="5">
    <source>
        <dbReference type="ARBA" id="ARBA00022989"/>
    </source>
</evidence>
<keyword evidence="10" id="KW-1185">Reference proteome</keyword>
<dbReference type="Gene3D" id="1.10.3720.10">
    <property type="entry name" value="MetI-like"/>
    <property type="match status" value="1"/>
</dbReference>